<organism evidence="6 7">
    <name type="scientific">Thermosporothrix hazakensis</name>
    <dbReference type="NCBI Taxonomy" id="644383"/>
    <lineage>
        <taxon>Bacteria</taxon>
        <taxon>Bacillati</taxon>
        <taxon>Chloroflexota</taxon>
        <taxon>Ktedonobacteria</taxon>
        <taxon>Ktedonobacterales</taxon>
        <taxon>Thermosporotrichaceae</taxon>
        <taxon>Thermosporothrix</taxon>
    </lineage>
</organism>
<feature type="domain" description="Enoyl reductase (ER)" evidence="5">
    <location>
        <begin position="9"/>
        <end position="343"/>
    </location>
</feature>
<dbReference type="GO" id="GO:0016491">
    <property type="term" value="F:oxidoreductase activity"/>
    <property type="evidence" value="ECO:0007669"/>
    <property type="project" value="UniProtKB-KW"/>
</dbReference>
<dbReference type="SUPFAM" id="SSF51735">
    <property type="entry name" value="NAD(P)-binding Rossmann-fold domains"/>
    <property type="match status" value="1"/>
</dbReference>
<comment type="caution">
    <text evidence="6">The sequence shown here is derived from an EMBL/GenBank/DDBJ whole genome shotgun (WGS) entry which is preliminary data.</text>
</comment>
<dbReference type="Pfam" id="PF08240">
    <property type="entry name" value="ADH_N"/>
    <property type="match status" value="1"/>
</dbReference>
<name>A0A326U4N3_THEHA</name>
<accession>A0A326U4N3</accession>
<evidence type="ECO:0000256" key="2">
    <source>
        <dbReference type="ARBA" id="ARBA00022833"/>
    </source>
</evidence>
<dbReference type="GO" id="GO:0008270">
    <property type="term" value="F:zinc ion binding"/>
    <property type="evidence" value="ECO:0007669"/>
    <property type="project" value="InterPro"/>
</dbReference>
<dbReference type="InterPro" id="IPR002328">
    <property type="entry name" value="ADH_Zn_CS"/>
</dbReference>
<proteinExistence type="inferred from homology"/>
<evidence type="ECO:0000313" key="6">
    <source>
        <dbReference type="EMBL" id="PZW27973.1"/>
    </source>
</evidence>
<evidence type="ECO:0000256" key="4">
    <source>
        <dbReference type="RuleBase" id="RU361277"/>
    </source>
</evidence>
<dbReference type="InterPro" id="IPR013154">
    <property type="entry name" value="ADH-like_N"/>
</dbReference>
<dbReference type="EMBL" id="QKUF01000011">
    <property type="protein sequence ID" value="PZW27973.1"/>
    <property type="molecule type" value="Genomic_DNA"/>
</dbReference>
<dbReference type="Pfam" id="PF00107">
    <property type="entry name" value="ADH_zinc_N"/>
    <property type="match status" value="1"/>
</dbReference>
<dbReference type="InterPro" id="IPR020843">
    <property type="entry name" value="ER"/>
</dbReference>
<dbReference type="Gene3D" id="3.40.50.720">
    <property type="entry name" value="NAD(P)-binding Rossmann-like Domain"/>
    <property type="match status" value="1"/>
</dbReference>
<keyword evidence="2 4" id="KW-0862">Zinc</keyword>
<dbReference type="SMART" id="SM00829">
    <property type="entry name" value="PKS_ER"/>
    <property type="match status" value="1"/>
</dbReference>
<dbReference type="InterPro" id="IPR013149">
    <property type="entry name" value="ADH-like_C"/>
</dbReference>
<dbReference type="RefSeq" id="WP_111323720.1">
    <property type="nucleotide sequence ID" value="NZ_BIFX01000003.1"/>
</dbReference>
<evidence type="ECO:0000256" key="1">
    <source>
        <dbReference type="ARBA" id="ARBA00022723"/>
    </source>
</evidence>
<dbReference type="InterPro" id="IPR011032">
    <property type="entry name" value="GroES-like_sf"/>
</dbReference>
<keyword evidence="1 4" id="KW-0479">Metal-binding</keyword>
<dbReference type="AlphaFoldDB" id="A0A326U4N3"/>
<dbReference type="OrthoDB" id="9766898at2"/>
<dbReference type="InterPro" id="IPR036291">
    <property type="entry name" value="NAD(P)-bd_dom_sf"/>
</dbReference>
<gene>
    <name evidence="6" type="ORF">EI42_03351</name>
</gene>
<dbReference type="SUPFAM" id="SSF50129">
    <property type="entry name" value="GroES-like"/>
    <property type="match status" value="1"/>
</dbReference>
<keyword evidence="3" id="KW-0560">Oxidoreductase</keyword>
<evidence type="ECO:0000256" key="3">
    <source>
        <dbReference type="ARBA" id="ARBA00023002"/>
    </source>
</evidence>
<dbReference type="PANTHER" id="PTHR43401">
    <property type="entry name" value="L-THREONINE 3-DEHYDROGENASE"/>
    <property type="match status" value="1"/>
</dbReference>
<keyword evidence="7" id="KW-1185">Reference proteome</keyword>
<dbReference type="InterPro" id="IPR050129">
    <property type="entry name" value="Zn_alcohol_dh"/>
</dbReference>
<comment type="similarity">
    <text evidence="4">Belongs to the zinc-containing alcohol dehydrogenase family.</text>
</comment>
<comment type="cofactor">
    <cofactor evidence="4">
        <name>Zn(2+)</name>
        <dbReference type="ChEBI" id="CHEBI:29105"/>
    </cofactor>
</comment>
<protein>
    <submittedName>
        <fullName evidence="6">2-desacetyl-2-hydroxyethyl bacteriochlorophyllide A dehydrogenase</fullName>
    </submittedName>
</protein>
<dbReference type="Gene3D" id="3.90.180.10">
    <property type="entry name" value="Medium-chain alcohol dehydrogenases, catalytic domain"/>
    <property type="match status" value="1"/>
</dbReference>
<dbReference type="PROSITE" id="PS00059">
    <property type="entry name" value="ADH_ZINC"/>
    <property type="match status" value="1"/>
</dbReference>
<sequence>MIRALQITGAGQAALTSLEMPAIGPDDVLIRSYAAGICGSDIELYRGTRPTGFYRYPVIPGHEWSGEIAALGERVHTLSIGQKVVAEGFLYCGSCPSCRNGMTNLCEAGYDELGFTRPGGLAEYVAVPARQVHALPDDASLEEAALLEPTAVVAHAFLLAPPQPGSQLAIIGDGTIGLLAVQLARLYSPAVLMVLGAHDERLELARCLGATHILNVRKEEPLPSIEAVTGGRGMDLIFEGGSRPAGVDLALQAVRRGGTVLLEGIAGASATLQLTSDLFVLKHLHVQGIFGANSAAWSFAVQLFTAGILQLTDLISHRFSLDDYQAAFKTVEQRENKPLKVLLRHNR</sequence>
<dbReference type="Proteomes" id="UP000248806">
    <property type="component" value="Unassembled WGS sequence"/>
</dbReference>
<evidence type="ECO:0000313" key="7">
    <source>
        <dbReference type="Proteomes" id="UP000248806"/>
    </source>
</evidence>
<dbReference type="PANTHER" id="PTHR43401:SF2">
    <property type="entry name" value="L-THREONINE 3-DEHYDROGENASE"/>
    <property type="match status" value="1"/>
</dbReference>
<reference evidence="6 7" key="1">
    <citation type="submission" date="2018-06" db="EMBL/GenBank/DDBJ databases">
        <title>Genomic Encyclopedia of Archaeal and Bacterial Type Strains, Phase II (KMG-II): from individual species to whole genera.</title>
        <authorList>
            <person name="Goeker M."/>
        </authorList>
    </citation>
    <scope>NUCLEOTIDE SEQUENCE [LARGE SCALE GENOMIC DNA]</scope>
    <source>
        <strain evidence="6 7">ATCC BAA-1881</strain>
    </source>
</reference>
<evidence type="ECO:0000259" key="5">
    <source>
        <dbReference type="SMART" id="SM00829"/>
    </source>
</evidence>